<accession>A0ABD1B7D7</accession>
<dbReference type="EMBL" id="JBANAX010000297">
    <property type="protein sequence ID" value="KAL1214856.1"/>
    <property type="molecule type" value="Genomic_DNA"/>
</dbReference>
<dbReference type="AlphaFoldDB" id="A0ABD1B7D7"/>
<comment type="caution">
    <text evidence="1">The sequence shown here is derived from an EMBL/GenBank/DDBJ whole genome shotgun (WGS) entry which is preliminary data.</text>
</comment>
<organism evidence="1 2">
    <name type="scientific">Cardamine amara subsp. amara</name>
    <dbReference type="NCBI Taxonomy" id="228776"/>
    <lineage>
        <taxon>Eukaryota</taxon>
        <taxon>Viridiplantae</taxon>
        <taxon>Streptophyta</taxon>
        <taxon>Embryophyta</taxon>
        <taxon>Tracheophyta</taxon>
        <taxon>Spermatophyta</taxon>
        <taxon>Magnoliopsida</taxon>
        <taxon>eudicotyledons</taxon>
        <taxon>Gunneridae</taxon>
        <taxon>Pentapetalae</taxon>
        <taxon>rosids</taxon>
        <taxon>malvids</taxon>
        <taxon>Brassicales</taxon>
        <taxon>Brassicaceae</taxon>
        <taxon>Cardamineae</taxon>
        <taxon>Cardamine</taxon>
    </lineage>
</organism>
<name>A0ABD1B7D7_CARAN</name>
<sequence>MKQPRQDHWEAAQRVVCYLKSAPGQGILLTDLSLSVYCDSDWSSCPLTRQSLSAFVVLLDGSLISWKTKKQDIVSHSSAKAEYRSMSVALREIKWLRKLLKELGIEQTAPTQMLCDSKAAIHIAANPVVHKRTKHIENDCHAVRNAVRDGIITTTHVRITEQIADMLTKALGRAQFVHLLSKLGIQDLHAPT</sequence>
<dbReference type="PANTHER" id="PTHR11439:SF511">
    <property type="match status" value="1"/>
</dbReference>
<reference evidence="1 2" key="1">
    <citation type="submission" date="2024-04" db="EMBL/GenBank/DDBJ databases">
        <title>Genome assembly C_amara_ONT_v2.</title>
        <authorList>
            <person name="Yant L."/>
            <person name="Moore C."/>
            <person name="Slenker M."/>
        </authorList>
    </citation>
    <scope>NUCLEOTIDE SEQUENCE [LARGE SCALE GENOMIC DNA]</scope>
    <source>
        <tissue evidence="1">Leaf</tissue>
    </source>
</reference>
<protein>
    <submittedName>
        <fullName evidence="1">Retrovirus-related Pol polyprotein from transposon RE2</fullName>
    </submittedName>
</protein>
<gene>
    <name evidence="1" type="ORF">V5N11_022300</name>
</gene>
<keyword evidence="2" id="KW-1185">Reference proteome</keyword>
<evidence type="ECO:0000313" key="1">
    <source>
        <dbReference type="EMBL" id="KAL1214856.1"/>
    </source>
</evidence>
<dbReference type="PANTHER" id="PTHR11439">
    <property type="entry name" value="GAG-POL-RELATED RETROTRANSPOSON"/>
    <property type="match status" value="1"/>
</dbReference>
<dbReference type="CDD" id="cd09272">
    <property type="entry name" value="RNase_HI_RT_Ty1"/>
    <property type="match status" value="1"/>
</dbReference>
<evidence type="ECO:0000313" key="2">
    <source>
        <dbReference type="Proteomes" id="UP001558713"/>
    </source>
</evidence>
<proteinExistence type="predicted"/>
<dbReference type="SUPFAM" id="SSF56672">
    <property type="entry name" value="DNA/RNA polymerases"/>
    <property type="match status" value="1"/>
</dbReference>
<dbReference type="InterPro" id="IPR043502">
    <property type="entry name" value="DNA/RNA_pol_sf"/>
</dbReference>
<dbReference type="Proteomes" id="UP001558713">
    <property type="component" value="Unassembled WGS sequence"/>
</dbReference>